<protein>
    <submittedName>
        <fullName evidence="1">Uncharacterized protein</fullName>
    </submittedName>
</protein>
<gene>
    <name evidence="1" type="ORF">BSTAB16_6918</name>
</gene>
<dbReference type="EMBL" id="LR025744">
    <property type="protein sequence ID" value="VBB16711.1"/>
    <property type="molecule type" value="Genomic_DNA"/>
</dbReference>
<proteinExistence type="predicted"/>
<reference evidence="1 2" key="1">
    <citation type="submission" date="2017-11" db="EMBL/GenBank/DDBJ databases">
        <authorList>
            <person name="Seth-Smith MB H."/>
        </authorList>
    </citation>
    <scope>NUCLEOTIDE SEQUENCE [LARGE SCALE GENOMIC DNA]</scope>
    <source>
        <strain evidence="1">E</strain>
    </source>
</reference>
<dbReference type="KEGG" id="bstl:BBJ41_33515"/>
<sequence length="237" mass="26305">MSNIDVLESQLFGLCHKALSSLNFMNVKQKPGTLEFEADDLVDKLIGILNLHQTPPPATTATAAAAAKPPDNSMIGFSLFTAWFIMKVSTQLGSGFELRAELHKESNLKESYKENIKSYASHAKIDIIPSELLVDFFVSPKGKKHCPVLTAESESKEDLEFHDLSKLLLTTSPRRIYLANIGSSKIDAATTAIRDILDEASAAGILNLSDQICFVLYEKNGKNFVIHLFDYDQYRHL</sequence>
<evidence type="ECO:0000313" key="1">
    <source>
        <dbReference type="EMBL" id="VBB16711.1"/>
    </source>
</evidence>
<name>A0AAJ5T8J3_9BURK</name>
<dbReference type="GeneID" id="71059322"/>
<dbReference type="RefSeq" id="WP_069750631.1">
    <property type="nucleotide sequence ID" value="NZ_CADFEP010000006.1"/>
</dbReference>
<keyword evidence="2" id="KW-1185">Reference proteome</keyword>
<dbReference type="AlphaFoldDB" id="A0AAJ5T8J3"/>
<organism evidence="1 2">
    <name type="scientific">Burkholderia stabilis</name>
    <dbReference type="NCBI Taxonomy" id="95485"/>
    <lineage>
        <taxon>Bacteria</taxon>
        <taxon>Pseudomonadati</taxon>
        <taxon>Pseudomonadota</taxon>
        <taxon>Betaproteobacteria</taxon>
        <taxon>Burkholderiales</taxon>
        <taxon>Burkholderiaceae</taxon>
        <taxon>Burkholderia</taxon>
        <taxon>Burkholderia cepacia complex</taxon>
    </lineage>
</organism>
<evidence type="ECO:0000313" key="2">
    <source>
        <dbReference type="Proteomes" id="UP000268684"/>
    </source>
</evidence>
<accession>A0AAJ5T8J3</accession>
<dbReference type="Proteomes" id="UP000268684">
    <property type="component" value="Chromosome III"/>
</dbReference>